<dbReference type="Pfam" id="PF08011">
    <property type="entry name" value="PDDEXK_9"/>
    <property type="match status" value="1"/>
</dbReference>
<dbReference type="Proteomes" id="UP001321582">
    <property type="component" value="Chromosome"/>
</dbReference>
<dbReference type="KEGG" id="haby:HLVA_17810"/>
<dbReference type="PANTHER" id="PTHR34825">
    <property type="entry name" value="CONSERVED PROTEIN, WITH A WEAK D-GALACTARATE DEHYDRATASE/ALTRONATE HYDROLASE DOMAIN"/>
    <property type="match status" value="1"/>
</dbReference>
<dbReference type="InterPro" id="IPR018631">
    <property type="entry name" value="AAA-ATPase-like_dom"/>
</dbReference>
<feature type="domain" description="AAA-ATPase-like" evidence="2">
    <location>
        <begin position="9"/>
        <end position="233"/>
    </location>
</feature>
<evidence type="ECO:0000313" key="4">
    <source>
        <dbReference type="Proteomes" id="UP001321582"/>
    </source>
</evidence>
<dbReference type="InterPro" id="IPR027417">
    <property type="entry name" value="P-loop_NTPase"/>
</dbReference>
<dbReference type="Pfam" id="PF09820">
    <property type="entry name" value="AAA-ATPase_like"/>
    <property type="match status" value="1"/>
</dbReference>
<evidence type="ECO:0000259" key="2">
    <source>
        <dbReference type="Pfam" id="PF09820"/>
    </source>
</evidence>
<evidence type="ECO:0000256" key="1">
    <source>
        <dbReference type="SAM" id="Coils"/>
    </source>
</evidence>
<keyword evidence="4" id="KW-1185">Reference proteome</keyword>
<dbReference type="PANTHER" id="PTHR34825:SF1">
    <property type="entry name" value="AAA-ATPASE-LIKE DOMAIN-CONTAINING PROTEIN"/>
    <property type="match status" value="1"/>
</dbReference>
<reference evidence="3 4" key="1">
    <citation type="submission" date="2022-11" db="EMBL/GenBank/DDBJ databases">
        <title>Haliovirga abyssi gen. nov., sp. nov., a mesophilic fermentative bacterium isolated from the Iheya North hydrothermal field and the proposal of Haliovirgaceae fam. nov.</title>
        <authorList>
            <person name="Miyazaki U."/>
            <person name="Tame A."/>
            <person name="Miyazaki J."/>
            <person name="Takai K."/>
            <person name="Sawayama S."/>
            <person name="Kitajima M."/>
            <person name="Okamoto A."/>
            <person name="Nakagawa S."/>
        </authorList>
    </citation>
    <scope>NUCLEOTIDE SEQUENCE [LARGE SCALE GENOMIC DNA]</scope>
    <source>
        <strain evidence="3 4">IC12</strain>
    </source>
</reference>
<proteinExistence type="predicted"/>
<keyword evidence="1" id="KW-0175">Coiled coil</keyword>
<dbReference type="AlphaFoldDB" id="A0AAU9DFK9"/>
<gene>
    <name evidence="3" type="ORF">HLVA_17810</name>
</gene>
<evidence type="ECO:0000313" key="3">
    <source>
        <dbReference type="EMBL" id="BDU51212.1"/>
    </source>
</evidence>
<dbReference type="EMBL" id="AP027059">
    <property type="protein sequence ID" value="BDU51212.1"/>
    <property type="molecule type" value="Genomic_DNA"/>
</dbReference>
<feature type="coiled-coil region" evidence="1">
    <location>
        <begin position="556"/>
        <end position="586"/>
    </location>
</feature>
<organism evidence="3 4">
    <name type="scientific">Haliovirga abyssi</name>
    <dbReference type="NCBI Taxonomy" id="2996794"/>
    <lineage>
        <taxon>Bacteria</taxon>
        <taxon>Fusobacteriati</taxon>
        <taxon>Fusobacteriota</taxon>
        <taxon>Fusobacteriia</taxon>
        <taxon>Fusobacteriales</taxon>
        <taxon>Haliovirgaceae</taxon>
        <taxon>Haliovirga</taxon>
    </lineage>
</organism>
<protein>
    <recommendedName>
        <fullName evidence="2">AAA-ATPase-like domain-containing protein</fullName>
    </recommendedName>
</protein>
<dbReference type="InterPro" id="IPR012547">
    <property type="entry name" value="PDDEXK_9"/>
</dbReference>
<sequence>MKKNKKRLPIGDSNFKSIIEEDYYYVDKSMLIKEVIESGRVVLITRPRRFGKTLNQYMLKYFFDIEENNEHLFKNLKIYEEKEIIDKYMNRYPVIFMSLKSLDALNLDDMLAMFKEVIAKLYREYEDYILNSNILKEEEKLIYKNILRKEAKIDEYKYSLKDLLRYVSNYYGEKVMLIIDEYDAPILSAYRNGYYREFMDIFKIFLSEGLKDNIYLEKSVLTGILRVAKESIFSGLNNLKVSTILTNLFNDKFGLLEGEVRELLEYYELDYEEEEVIKWYDGYNFGGMEIYNPFSIINLADENGEIKPYWVNTSSNYLIKELIRKGSATVKEKIEILISGGTIWSRIEEDLVYDDLNQGRESSIWTLFLFSGYLKSINKKEENDEEYYELAIPNRETIRFYKRVVLNLLEEKEIKLENIFNILLLGKIKTFKNEFKNIVMDSISYFDVTSKEPERFYHGLVLGMIVDLRSKYIVKSNRESGLGRADVLLIPRNKNEKGIIIEFKKLSLDDDKNLLESAISGLKQIEDKKYEEEIKSYGVKDVIKVGIAFQGKDVEIASSYDNIEELRSEYRKLEESKKDKNRLSENEKIALNLLNSGVDTEIVAKSTGIAIERVMELRRGDND</sequence>
<accession>A0AAU9DFK9</accession>
<dbReference type="Gene3D" id="3.40.50.300">
    <property type="entry name" value="P-loop containing nucleotide triphosphate hydrolases"/>
    <property type="match status" value="1"/>
</dbReference>
<dbReference type="RefSeq" id="WP_307904050.1">
    <property type="nucleotide sequence ID" value="NZ_AP027059.1"/>
</dbReference>
<name>A0AAU9DFK9_9FUSO</name>